<dbReference type="Gramene" id="PRQ59025">
    <property type="protein sequence ID" value="PRQ59025"/>
    <property type="gene ID" value="RchiOBHm_Chr1g0365631"/>
</dbReference>
<proteinExistence type="predicted"/>
<gene>
    <name evidence="1" type="ORF">RchiOBHm_Chr1g0365631</name>
</gene>
<evidence type="ECO:0000313" key="2">
    <source>
        <dbReference type="Proteomes" id="UP000238479"/>
    </source>
</evidence>
<accession>A0A2P6SK17</accession>
<comment type="caution">
    <text evidence="1">The sequence shown here is derived from an EMBL/GenBank/DDBJ whole genome shotgun (WGS) entry which is preliminary data.</text>
</comment>
<name>A0A2P6SK17_ROSCH</name>
<keyword evidence="2" id="KW-1185">Reference proteome</keyword>
<dbReference type="Proteomes" id="UP000238479">
    <property type="component" value="Chromosome 1"/>
</dbReference>
<evidence type="ECO:0000313" key="1">
    <source>
        <dbReference type="EMBL" id="PRQ59025.1"/>
    </source>
</evidence>
<dbReference type="EMBL" id="PDCK01000039">
    <property type="protein sequence ID" value="PRQ59025.1"/>
    <property type="molecule type" value="Genomic_DNA"/>
</dbReference>
<sequence>MANLDCSIAVRSSGEMAVPLSSSGWSRKVLIPLHCNLSYKWSVKPFRVSSPLKLKNTSYFHGKAEPVEALTWVLNAIGK</sequence>
<protein>
    <submittedName>
        <fullName evidence="1">Uncharacterized protein</fullName>
    </submittedName>
</protein>
<reference evidence="1 2" key="1">
    <citation type="journal article" date="2018" name="Nat. Genet.">
        <title>The Rosa genome provides new insights in the design of modern roses.</title>
        <authorList>
            <person name="Bendahmane M."/>
        </authorList>
    </citation>
    <scope>NUCLEOTIDE SEQUENCE [LARGE SCALE GENOMIC DNA]</scope>
    <source>
        <strain evidence="2">cv. Old Blush</strain>
    </source>
</reference>
<dbReference type="AlphaFoldDB" id="A0A2P6SK17"/>
<organism evidence="1 2">
    <name type="scientific">Rosa chinensis</name>
    <name type="common">China rose</name>
    <dbReference type="NCBI Taxonomy" id="74649"/>
    <lineage>
        <taxon>Eukaryota</taxon>
        <taxon>Viridiplantae</taxon>
        <taxon>Streptophyta</taxon>
        <taxon>Embryophyta</taxon>
        <taxon>Tracheophyta</taxon>
        <taxon>Spermatophyta</taxon>
        <taxon>Magnoliopsida</taxon>
        <taxon>eudicotyledons</taxon>
        <taxon>Gunneridae</taxon>
        <taxon>Pentapetalae</taxon>
        <taxon>rosids</taxon>
        <taxon>fabids</taxon>
        <taxon>Rosales</taxon>
        <taxon>Rosaceae</taxon>
        <taxon>Rosoideae</taxon>
        <taxon>Rosoideae incertae sedis</taxon>
        <taxon>Rosa</taxon>
    </lineage>
</organism>